<reference evidence="4" key="1">
    <citation type="journal article" date="2019" name="Int. J. Syst. Evol. Microbiol.">
        <title>The Global Catalogue of Microorganisms (GCM) 10K type strain sequencing project: providing services to taxonomists for standard genome sequencing and annotation.</title>
        <authorList>
            <consortium name="The Broad Institute Genomics Platform"/>
            <consortium name="The Broad Institute Genome Sequencing Center for Infectious Disease"/>
            <person name="Wu L."/>
            <person name="Ma J."/>
        </authorList>
    </citation>
    <scope>NUCLEOTIDE SEQUENCE [LARGE SCALE GENOMIC DNA]</scope>
    <source>
        <strain evidence="4">NBRC 108730</strain>
    </source>
</reference>
<keyword evidence="4" id="KW-1185">Reference proteome</keyword>
<feature type="region of interest" description="Disordered" evidence="1">
    <location>
        <begin position="40"/>
        <end position="73"/>
    </location>
</feature>
<proteinExistence type="predicted"/>
<sequence length="106" mass="11981">MRPHDIRLSREPGRGRVPARVERVVRLGFEVRVELVTQDGAEPFAVQAHPRRQRRPGAQQRRRRARLGGGRRARRLTGHCGTARQPRGLPRRSARSVVTFCATTSG</sequence>
<feature type="compositionally biased region" description="Basic residues" evidence="1">
    <location>
        <begin position="49"/>
        <end position="73"/>
    </location>
</feature>
<evidence type="ECO:0000259" key="2">
    <source>
        <dbReference type="Pfam" id="PF08402"/>
    </source>
</evidence>
<name>A0ABQ6JDM0_9ACTN</name>
<evidence type="ECO:0000313" key="4">
    <source>
        <dbReference type="Proteomes" id="UP001157017"/>
    </source>
</evidence>
<comment type="caution">
    <text evidence="3">The sequence shown here is derived from an EMBL/GenBank/DDBJ whole genome shotgun (WGS) entry which is preliminary data.</text>
</comment>
<dbReference type="InterPro" id="IPR013611">
    <property type="entry name" value="Transp-assoc_OB_typ2"/>
</dbReference>
<dbReference type="InterPro" id="IPR008995">
    <property type="entry name" value="Mo/tungstate-bd_C_term_dom"/>
</dbReference>
<evidence type="ECO:0000256" key="1">
    <source>
        <dbReference type="SAM" id="MobiDB-lite"/>
    </source>
</evidence>
<organism evidence="3 4">
    <name type="scientific">Angustibacter aerolatus</name>
    <dbReference type="NCBI Taxonomy" id="1162965"/>
    <lineage>
        <taxon>Bacteria</taxon>
        <taxon>Bacillati</taxon>
        <taxon>Actinomycetota</taxon>
        <taxon>Actinomycetes</taxon>
        <taxon>Kineosporiales</taxon>
        <taxon>Kineosporiaceae</taxon>
    </lineage>
</organism>
<gene>
    <name evidence="3" type="ORF">GCM10025868_14980</name>
</gene>
<dbReference type="Pfam" id="PF08402">
    <property type="entry name" value="TOBE_2"/>
    <property type="match status" value="1"/>
</dbReference>
<dbReference type="SUPFAM" id="SSF50331">
    <property type="entry name" value="MOP-like"/>
    <property type="match status" value="1"/>
</dbReference>
<feature type="domain" description="Transport-associated OB type 2" evidence="2">
    <location>
        <begin position="2"/>
        <end position="58"/>
    </location>
</feature>
<dbReference type="Proteomes" id="UP001157017">
    <property type="component" value="Unassembled WGS sequence"/>
</dbReference>
<evidence type="ECO:0000313" key="3">
    <source>
        <dbReference type="EMBL" id="GMA86248.1"/>
    </source>
</evidence>
<dbReference type="EMBL" id="BSUZ01000001">
    <property type="protein sequence ID" value="GMA86248.1"/>
    <property type="molecule type" value="Genomic_DNA"/>
</dbReference>
<protein>
    <recommendedName>
        <fullName evidence="2">Transport-associated OB type 2 domain-containing protein</fullName>
    </recommendedName>
</protein>
<accession>A0ABQ6JDM0</accession>